<organism evidence="3">
    <name type="scientific">Solibacter usitatus (strain Ellin6076)</name>
    <dbReference type="NCBI Taxonomy" id="234267"/>
    <lineage>
        <taxon>Bacteria</taxon>
        <taxon>Pseudomonadati</taxon>
        <taxon>Acidobacteriota</taxon>
        <taxon>Terriglobia</taxon>
        <taxon>Bryobacterales</taxon>
        <taxon>Solibacteraceae</taxon>
        <taxon>Candidatus Solibacter</taxon>
    </lineage>
</organism>
<keyword evidence="1" id="KW-0812">Transmembrane</keyword>
<reference evidence="3" key="1">
    <citation type="submission" date="2006-10" db="EMBL/GenBank/DDBJ databases">
        <title>Complete sequence of Solibacter usitatus Ellin6076.</title>
        <authorList>
            <consortium name="US DOE Joint Genome Institute"/>
            <person name="Copeland A."/>
            <person name="Lucas S."/>
            <person name="Lapidus A."/>
            <person name="Barry K."/>
            <person name="Detter J.C."/>
            <person name="Glavina del Rio T."/>
            <person name="Hammon N."/>
            <person name="Israni S."/>
            <person name="Dalin E."/>
            <person name="Tice H."/>
            <person name="Pitluck S."/>
            <person name="Thompson L.S."/>
            <person name="Brettin T."/>
            <person name="Bruce D."/>
            <person name="Han C."/>
            <person name="Tapia R."/>
            <person name="Gilna P."/>
            <person name="Schmutz J."/>
            <person name="Larimer F."/>
            <person name="Land M."/>
            <person name="Hauser L."/>
            <person name="Kyrpides N."/>
            <person name="Mikhailova N."/>
            <person name="Janssen P.H."/>
            <person name="Kuske C.R."/>
            <person name="Richardson P."/>
        </authorList>
    </citation>
    <scope>NUCLEOTIDE SEQUENCE</scope>
    <source>
        <strain evidence="3">Ellin6076</strain>
    </source>
</reference>
<evidence type="ECO:0000259" key="2">
    <source>
        <dbReference type="Pfam" id="PF18998"/>
    </source>
</evidence>
<evidence type="ECO:0000313" key="3">
    <source>
        <dbReference type="EMBL" id="ABJ83259.1"/>
    </source>
</evidence>
<dbReference type="Pfam" id="PF18998">
    <property type="entry name" value="Flg_new_2"/>
    <property type="match status" value="2"/>
</dbReference>
<proteinExistence type="predicted"/>
<evidence type="ECO:0000256" key="1">
    <source>
        <dbReference type="SAM" id="Phobius"/>
    </source>
</evidence>
<dbReference type="HOGENOM" id="CLU_345419_0_0_0"/>
<feature type="domain" description="Bacterial repeat" evidence="2">
    <location>
        <begin position="200"/>
        <end position="252"/>
    </location>
</feature>
<keyword evidence="1" id="KW-1133">Transmembrane helix</keyword>
<dbReference type="eggNOG" id="COG5555">
    <property type="taxonomic scope" value="Bacteria"/>
</dbReference>
<dbReference type="InterPro" id="IPR044060">
    <property type="entry name" value="Bacterial_rp_domain"/>
</dbReference>
<dbReference type="EMBL" id="CP000473">
    <property type="protein sequence ID" value="ABJ83259.1"/>
    <property type="molecule type" value="Genomic_DNA"/>
</dbReference>
<dbReference type="STRING" id="234267.Acid_2269"/>
<dbReference type="InterPro" id="IPR017803">
    <property type="entry name" value="CHP03437_C"/>
</dbReference>
<feature type="domain" description="Bacterial repeat" evidence="2">
    <location>
        <begin position="534"/>
        <end position="582"/>
    </location>
</feature>
<dbReference type="KEGG" id="sus:Acid_2269"/>
<name>Q025R0_SOLUE</name>
<dbReference type="eggNOG" id="COG3391">
    <property type="taxonomic scope" value="Bacteria"/>
</dbReference>
<keyword evidence="1" id="KW-0472">Membrane</keyword>
<dbReference type="AlphaFoldDB" id="Q025R0"/>
<sequence>MIEMASSRPITKVSRVFPWVYTYTSRVNRSREAGRLRVAWMGSILGRLRKVRTCMKKTDWSYVPLVCLFGLSMALAPVFHAQDQGALTRITTVPEGATYLVDGQVFNHSSSAVWPVGSKHTLSVPDTVQYNGARTMNTFKGWEFTGGSFTGNTIIVTATPAIGEYKANFDLQYAIGVSFFNCPDPSYCPSPGTISVGGVSINSSQDVYVSANSVVVLQAFPNPGYVFAGWLPGAGQTIAGFQNSVLVTSPIVVFPRFQVARKINFATDPPGLQVLADRTPLGTPAALDWGWDSVHTLGANSPQQDKYGKWWAFQSWSDGGDINHAYTVKELNTPDTVTATYVPAAGVSILTSPVGLKIKVDGQYNALNGMYFAWGVGETHHLDAPLQQVDGQGRTWQFSSWSNGGAASQDVVVPQDGNVNGFRLTATYKPLTKLTVTSSLAALSVNVDGTACATPCDVLRAPGTPVKITAPATLSQGDGSRADFDGWPGGVNEYVVTLADSDVTVSATYHRMNRLNSATNPPNGAVWTVLPASADGFYNAAATVALSLTPQPGYRFRRWDGDLSGTIPSGVVAMSVPRTVTALLDTIPYIAPTGVGNAAGVTPVNAVAPGSIVSIFGANLATGTLLAPDGILPQTLGGLTARVGDRVLPLMFVSPQQINANLPDDIAPGAQVLTVSPAGQVDVRTTFNVARNAPGLFPVAVNDQTFAMASHEDGSPVNTDSPAKSGELLTVYGTGFGPADHTRLEGFPVPQSPPYLMADSASVQVGDASIVPEKAFAVPGRFGIDAVQFRLNGAASGNLTLKVTVNGADSNTVLLPVQ</sequence>
<dbReference type="InParanoid" id="Q025R0"/>
<accession>Q025R0</accession>
<protein>
    <recommendedName>
        <fullName evidence="2">Bacterial repeat domain-containing protein</fullName>
    </recommendedName>
</protein>
<dbReference type="NCBIfam" id="TIGR03437">
    <property type="entry name" value="Soli_cterm"/>
    <property type="match status" value="1"/>
</dbReference>
<gene>
    <name evidence="3" type="ordered locus">Acid_2269</name>
</gene>
<feature type="transmembrane region" description="Helical" evidence="1">
    <location>
        <begin position="60"/>
        <end position="79"/>
    </location>
</feature>